<keyword evidence="1" id="KW-0472">Membrane</keyword>
<evidence type="ECO:0000256" key="1">
    <source>
        <dbReference type="SAM" id="Phobius"/>
    </source>
</evidence>
<proteinExistence type="predicted"/>
<protein>
    <submittedName>
        <fullName evidence="2">Uncharacterized protein</fullName>
    </submittedName>
</protein>
<dbReference type="RefSeq" id="WP_163348251.1">
    <property type="nucleotide sequence ID" value="NZ_CP048409.1"/>
</dbReference>
<evidence type="ECO:0000313" key="3">
    <source>
        <dbReference type="Proteomes" id="UP000474630"/>
    </source>
</evidence>
<dbReference type="EMBL" id="CP048409">
    <property type="protein sequence ID" value="QIA09279.1"/>
    <property type="molecule type" value="Genomic_DNA"/>
</dbReference>
<keyword evidence="3" id="KW-1185">Reference proteome</keyword>
<gene>
    <name evidence="2" type="ORF">G0Q07_16870</name>
</gene>
<dbReference type="AlphaFoldDB" id="A0A6C0RGP8"/>
<accession>A0A6C0RGP8</accession>
<dbReference type="Proteomes" id="UP000474630">
    <property type="component" value="Chromosome"/>
</dbReference>
<name>A0A6C0RGP8_9BACT</name>
<feature type="transmembrane region" description="Helical" evidence="1">
    <location>
        <begin position="47"/>
        <end position="64"/>
    </location>
</feature>
<evidence type="ECO:0000313" key="2">
    <source>
        <dbReference type="EMBL" id="QIA09279.1"/>
    </source>
</evidence>
<dbReference type="KEGG" id="drc:G0Q07_16870"/>
<organism evidence="2 3">
    <name type="scientific">Draconibacterium halophilum</name>
    <dbReference type="NCBI Taxonomy" id="2706887"/>
    <lineage>
        <taxon>Bacteria</taxon>
        <taxon>Pseudomonadati</taxon>
        <taxon>Bacteroidota</taxon>
        <taxon>Bacteroidia</taxon>
        <taxon>Marinilabiliales</taxon>
        <taxon>Prolixibacteraceae</taxon>
        <taxon>Draconibacterium</taxon>
    </lineage>
</organism>
<feature type="transmembrane region" description="Helical" evidence="1">
    <location>
        <begin position="121"/>
        <end position="139"/>
    </location>
</feature>
<feature type="transmembrane region" description="Helical" evidence="1">
    <location>
        <begin position="70"/>
        <end position="88"/>
    </location>
</feature>
<sequence length="218" mass="25486">MERSIENIWKEGFQKNDDLTAPKIDNLYNQKSIHIIDKFKRMFRNNLIAIVVGSFVFLIVSYFLHIPVMGALFFVTLMVVVFINKNLLTKLERIDQGQNSYQYLKAFSHWIKKQITINKRLSAFIYPIFFLSFVLGFWFNDTEGTYLGERLVNEILIGFPDTYLIFGVPLIAIIMAVLIMGLLAYFGGRIYMWDLNIIYGRVLKKLDELLTDLESLRS</sequence>
<keyword evidence="1" id="KW-0812">Transmembrane</keyword>
<feature type="transmembrane region" description="Helical" evidence="1">
    <location>
        <begin position="163"/>
        <end position="186"/>
    </location>
</feature>
<keyword evidence="1" id="KW-1133">Transmembrane helix</keyword>
<reference evidence="2 3" key="1">
    <citation type="submission" date="2020-02" db="EMBL/GenBank/DDBJ databases">
        <title>Genome sequencing for Draconibacterium sp. strain M1.</title>
        <authorList>
            <person name="Park S.-J."/>
        </authorList>
    </citation>
    <scope>NUCLEOTIDE SEQUENCE [LARGE SCALE GENOMIC DNA]</scope>
    <source>
        <strain evidence="2 3">M1</strain>
    </source>
</reference>